<dbReference type="PANTHER" id="PTHR30028:SF0">
    <property type="entry name" value="PROTEIN ALUMINUM SENSITIVE 3"/>
    <property type="match status" value="1"/>
</dbReference>
<evidence type="ECO:0000256" key="4">
    <source>
        <dbReference type="ARBA" id="ARBA00022989"/>
    </source>
</evidence>
<gene>
    <name evidence="7" type="ORF">BAOM_1458</name>
</gene>
<evidence type="ECO:0000313" key="7">
    <source>
        <dbReference type="EMBL" id="AZV42068.1"/>
    </source>
</evidence>
<evidence type="ECO:0000313" key="8">
    <source>
        <dbReference type="Proteomes" id="UP000283095"/>
    </source>
</evidence>
<dbReference type="GO" id="GO:0005886">
    <property type="term" value="C:plasma membrane"/>
    <property type="evidence" value="ECO:0007669"/>
    <property type="project" value="TreeGrafter"/>
</dbReference>
<feature type="transmembrane region" description="Helical" evidence="6">
    <location>
        <begin position="98"/>
        <end position="118"/>
    </location>
</feature>
<feature type="transmembrane region" description="Helical" evidence="6">
    <location>
        <begin position="39"/>
        <end position="61"/>
    </location>
</feature>
<dbReference type="PANTHER" id="PTHR30028">
    <property type="entry name" value="UPF0014 INNER MEMBRANE PROTEIN YBBM-RELATED"/>
    <property type="match status" value="1"/>
</dbReference>
<name>A0A3Q9RLJ0_9BACI</name>
<sequence>MESNGIIDIQFWRLCAAYVFVVILLVIVKRRGISREREIIIATFRMTIQLFIAGYVLTYMFNDPHPVITITMLGAMSIFSIMNIFKQMKFSLKRQIKWCIACSMMTGPIITLLFFNGIVIHFTPWYEPRYVIPIAGMIIGSAMTGLTLALKNLYEGMTSNRDKIEAMLMLGAAPTKAVKKYVDQAFDSAVLPTINNMLGMGIVFLPGMMTGQILAGISPTVAIEYQIAVILGGLGGVSLTVIIFILLSYKVFFTKNAQLDL</sequence>
<dbReference type="RefSeq" id="WP_127759626.1">
    <property type="nucleotide sequence ID" value="NZ_CP026095.1"/>
</dbReference>
<comment type="subcellular location">
    <subcellularLocation>
        <location evidence="1">Membrane</location>
        <topology evidence="1">Multi-pass membrane protein</topology>
    </subcellularLocation>
</comment>
<feature type="transmembrane region" description="Helical" evidence="6">
    <location>
        <begin position="227"/>
        <end position="249"/>
    </location>
</feature>
<organism evidence="7 8">
    <name type="scientific">Peribacillus asahii</name>
    <dbReference type="NCBI Taxonomy" id="228899"/>
    <lineage>
        <taxon>Bacteria</taxon>
        <taxon>Bacillati</taxon>
        <taxon>Bacillota</taxon>
        <taxon>Bacilli</taxon>
        <taxon>Bacillales</taxon>
        <taxon>Bacillaceae</taxon>
        <taxon>Peribacillus</taxon>
    </lineage>
</organism>
<proteinExistence type="inferred from homology"/>
<keyword evidence="5 6" id="KW-0472">Membrane</keyword>
<protein>
    <submittedName>
        <fullName evidence="7">Membrane protein</fullName>
    </submittedName>
</protein>
<dbReference type="Proteomes" id="UP000283095">
    <property type="component" value="Chromosome"/>
</dbReference>
<evidence type="ECO:0000256" key="3">
    <source>
        <dbReference type="ARBA" id="ARBA00022692"/>
    </source>
</evidence>
<reference evidence="7 8" key="1">
    <citation type="submission" date="2018-01" db="EMBL/GenBank/DDBJ databases">
        <title>Bacillus asahii Genome sequencing and assembly.</title>
        <authorList>
            <person name="Jiang H."/>
            <person name="Feng Y."/>
            <person name="Zhao F."/>
            <person name="Lin X."/>
        </authorList>
    </citation>
    <scope>NUCLEOTIDE SEQUENCE [LARGE SCALE GENOMIC DNA]</scope>
    <source>
        <strain evidence="7 8">OM18</strain>
    </source>
</reference>
<keyword evidence="4 6" id="KW-1133">Transmembrane helix</keyword>
<dbReference type="AlphaFoldDB" id="A0A3Q9RLJ0"/>
<evidence type="ECO:0000256" key="6">
    <source>
        <dbReference type="SAM" id="Phobius"/>
    </source>
</evidence>
<dbReference type="KEGG" id="pasa:BAOM_1458"/>
<evidence type="ECO:0000256" key="5">
    <source>
        <dbReference type="ARBA" id="ARBA00023136"/>
    </source>
</evidence>
<comment type="similarity">
    <text evidence="2">Belongs to the UPF0014 family.</text>
</comment>
<dbReference type="EMBL" id="CP026095">
    <property type="protein sequence ID" value="AZV42068.1"/>
    <property type="molecule type" value="Genomic_DNA"/>
</dbReference>
<evidence type="ECO:0000256" key="2">
    <source>
        <dbReference type="ARBA" id="ARBA00005268"/>
    </source>
</evidence>
<feature type="transmembrane region" description="Helical" evidence="6">
    <location>
        <begin position="67"/>
        <end position="86"/>
    </location>
</feature>
<accession>A0A3Q9RLJ0</accession>
<dbReference type="InterPro" id="IPR005226">
    <property type="entry name" value="UPF0014_fam"/>
</dbReference>
<feature type="transmembrane region" description="Helical" evidence="6">
    <location>
        <begin position="197"/>
        <end position="215"/>
    </location>
</feature>
<feature type="transmembrane region" description="Helical" evidence="6">
    <location>
        <begin position="6"/>
        <end position="27"/>
    </location>
</feature>
<feature type="transmembrane region" description="Helical" evidence="6">
    <location>
        <begin position="130"/>
        <end position="150"/>
    </location>
</feature>
<evidence type="ECO:0000256" key="1">
    <source>
        <dbReference type="ARBA" id="ARBA00004141"/>
    </source>
</evidence>
<dbReference type="Pfam" id="PF03649">
    <property type="entry name" value="UPF0014"/>
    <property type="match status" value="1"/>
</dbReference>
<keyword evidence="3 6" id="KW-0812">Transmembrane</keyword>
<dbReference type="OrthoDB" id="9791807at2"/>